<dbReference type="InterPro" id="IPR013103">
    <property type="entry name" value="RVT_2"/>
</dbReference>
<dbReference type="EMBL" id="DS566376">
    <property type="status" value="NOT_ANNOTATED_CDS"/>
    <property type="molecule type" value="Genomic_DNA"/>
</dbReference>
<sequence length="126" mass="14878">LTKLPKRRRALQCRWVFVVNYKGDGTIDRYKARLVIKGFLLKYGIDYDEIFSPVIRMEVLRLLLTIAVLLELEIHQMDVETAFLNGFLDKEIYMEQPEDFATRGKENVVCKLLKSLYGLKQAHRIW</sequence>
<feature type="domain" description="Reverse transcriptase Ty1/copia-type" evidence="1">
    <location>
        <begin position="2"/>
        <end position="126"/>
    </location>
</feature>
<dbReference type="Pfam" id="PF07727">
    <property type="entry name" value="RVT_2"/>
    <property type="match status" value="1"/>
</dbReference>
<reference evidence="2" key="2">
    <citation type="submission" date="2015-06" db="UniProtKB">
        <authorList>
            <consortium name="EnsemblProtists"/>
        </authorList>
    </citation>
    <scope>IDENTIFICATION</scope>
    <source>
        <strain evidence="2">Pr102</strain>
    </source>
</reference>
<organism evidence="2 3">
    <name type="scientific">Phytophthora ramorum</name>
    <name type="common">Sudden oak death agent</name>
    <dbReference type="NCBI Taxonomy" id="164328"/>
    <lineage>
        <taxon>Eukaryota</taxon>
        <taxon>Sar</taxon>
        <taxon>Stramenopiles</taxon>
        <taxon>Oomycota</taxon>
        <taxon>Peronosporomycetes</taxon>
        <taxon>Peronosporales</taxon>
        <taxon>Peronosporaceae</taxon>
        <taxon>Phytophthora</taxon>
    </lineage>
</organism>
<dbReference type="HOGENOM" id="CLU_001650_17_2_1"/>
<proteinExistence type="predicted"/>
<dbReference type="EnsemblProtists" id="Phyra48241">
    <property type="protein sequence ID" value="Phyra48241"/>
    <property type="gene ID" value="Phyra48241"/>
</dbReference>
<dbReference type="AlphaFoldDB" id="H3G6W7"/>
<protein>
    <recommendedName>
        <fullName evidence="1">Reverse transcriptase Ty1/copia-type domain-containing protein</fullName>
    </recommendedName>
</protein>
<dbReference type="InParanoid" id="H3G6W7"/>
<dbReference type="STRING" id="164328.H3G6W7"/>
<dbReference type="eggNOG" id="KOG0017">
    <property type="taxonomic scope" value="Eukaryota"/>
</dbReference>
<dbReference type="Proteomes" id="UP000005238">
    <property type="component" value="Unassembled WGS sequence"/>
</dbReference>
<evidence type="ECO:0000313" key="2">
    <source>
        <dbReference type="EnsemblProtists" id="Phyra48241"/>
    </source>
</evidence>
<name>H3G6W7_PHYRM</name>
<accession>H3G6W7</accession>
<reference evidence="3" key="1">
    <citation type="journal article" date="2006" name="Science">
        <title>Phytophthora genome sequences uncover evolutionary origins and mechanisms of pathogenesis.</title>
        <authorList>
            <person name="Tyler B.M."/>
            <person name="Tripathy S."/>
            <person name="Zhang X."/>
            <person name="Dehal P."/>
            <person name="Jiang R.H."/>
            <person name="Aerts A."/>
            <person name="Arredondo F.D."/>
            <person name="Baxter L."/>
            <person name="Bensasson D."/>
            <person name="Beynon J.L."/>
            <person name="Chapman J."/>
            <person name="Damasceno C.M."/>
            <person name="Dorrance A.E."/>
            <person name="Dou D."/>
            <person name="Dickerman A.W."/>
            <person name="Dubchak I.L."/>
            <person name="Garbelotto M."/>
            <person name="Gijzen M."/>
            <person name="Gordon S.G."/>
            <person name="Govers F."/>
            <person name="Grunwald N.J."/>
            <person name="Huang W."/>
            <person name="Ivors K.L."/>
            <person name="Jones R.W."/>
            <person name="Kamoun S."/>
            <person name="Krampis K."/>
            <person name="Lamour K.H."/>
            <person name="Lee M.K."/>
            <person name="McDonald W.H."/>
            <person name="Medina M."/>
            <person name="Meijer H.J."/>
            <person name="Nordberg E.K."/>
            <person name="Maclean D.J."/>
            <person name="Ospina-Giraldo M.D."/>
            <person name="Morris P.F."/>
            <person name="Phuntumart V."/>
            <person name="Putnam N.H."/>
            <person name="Rash S."/>
            <person name="Rose J.K."/>
            <person name="Sakihama Y."/>
            <person name="Salamov A.A."/>
            <person name="Savidor A."/>
            <person name="Scheuring C.F."/>
            <person name="Smith B.M."/>
            <person name="Sobral B.W."/>
            <person name="Terry A."/>
            <person name="Torto-Alalibo T.A."/>
            <person name="Win J."/>
            <person name="Xu Z."/>
            <person name="Zhang H."/>
            <person name="Grigoriev I.V."/>
            <person name="Rokhsar D.S."/>
            <person name="Boore J.L."/>
        </authorList>
    </citation>
    <scope>NUCLEOTIDE SEQUENCE [LARGE SCALE GENOMIC DNA]</scope>
    <source>
        <strain evidence="3">Pr102</strain>
    </source>
</reference>
<evidence type="ECO:0000259" key="1">
    <source>
        <dbReference type="Pfam" id="PF07727"/>
    </source>
</evidence>
<evidence type="ECO:0000313" key="3">
    <source>
        <dbReference type="Proteomes" id="UP000005238"/>
    </source>
</evidence>
<keyword evidence="3" id="KW-1185">Reference proteome</keyword>